<dbReference type="GO" id="GO:0016805">
    <property type="term" value="F:dipeptidase activity"/>
    <property type="evidence" value="ECO:0007669"/>
    <property type="project" value="UniProtKB-KW"/>
</dbReference>
<dbReference type="Pfam" id="PF01244">
    <property type="entry name" value="Peptidase_M19"/>
    <property type="match status" value="1"/>
</dbReference>
<sequence length="386" mass="41020">MISRRKLLTASGILVAAGVAGTLAAPTILRRFIDTTDVPVGFDLTEAELQRAEEFLANHPAIDSHAHPGRTFVKGASNLTIKLKLYQAAGTFEDEVVADMVKGKMSAAAFSAVADFPLLDSQDGGLVSVRPFLPGEAMSYYREQVANLKALASRGLISLALEPGDIETALKAGKPAGLLAVEGADFVDDDPSNIARSAEDGVRIITLVHYLSGGRIGDIMTAPPVNKGLTDFGRAVVQEIEKSRIILDISHADEKTAFDTLAITTRPVIATHTHITGLGIGSARFISKELAGKIADSGGFIGAWPAGFGIATLEAYLGRIEQLISAIGDDHVAIGTDMDANYKPVWETYRKTPMVVAGLFKRGHSEERVAKIIGGNFLRVFGEIRG</sequence>
<dbReference type="InterPro" id="IPR032466">
    <property type="entry name" value="Metal_Hydrolase"/>
</dbReference>
<reference evidence="1" key="1">
    <citation type="journal article" date="2015" name="Int. J. Syst. Evol. Microbiol.">
        <title>Rhizobium alvei sp. nov., isolated from a freshwater river.</title>
        <authorList>
            <person name="Sheu S.Y."/>
            <person name="Huang H.W."/>
            <person name="Young C.C."/>
            <person name="Chen W.M."/>
        </authorList>
    </citation>
    <scope>NUCLEOTIDE SEQUENCE</scope>
    <source>
        <strain evidence="1">TNR-22</strain>
    </source>
</reference>
<dbReference type="PROSITE" id="PS51365">
    <property type="entry name" value="RENAL_DIPEPTIDASE_2"/>
    <property type="match status" value="1"/>
</dbReference>
<reference evidence="1" key="2">
    <citation type="submission" date="2023-07" db="EMBL/GenBank/DDBJ databases">
        <authorList>
            <person name="Shen H."/>
        </authorList>
    </citation>
    <scope>NUCLEOTIDE SEQUENCE</scope>
    <source>
        <strain evidence="1">TNR-22</strain>
    </source>
</reference>
<evidence type="ECO:0000313" key="2">
    <source>
        <dbReference type="Proteomes" id="UP001174932"/>
    </source>
</evidence>
<dbReference type="RefSeq" id="WP_304374188.1">
    <property type="nucleotide sequence ID" value="NZ_JAUOZU010000001.1"/>
</dbReference>
<name>A0ABT8YF90_9HYPH</name>
<comment type="caution">
    <text evidence="1">The sequence shown here is derived from an EMBL/GenBank/DDBJ whole genome shotgun (WGS) entry which is preliminary data.</text>
</comment>
<dbReference type="InterPro" id="IPR008257">
    <property type="entry name" value="Pept_M19"/>
</dbReference>
<dbReference type="EMBL" id="JAUOZU010000001">
    <property type="protein sequence ID" value="MDO6962386.1"/>
    <property type="molecule type" value="Genomic_DNA"/>
</dbReference>
<dbReference type="InterPro" id="IPR006311">
    <property type="entry name" value="TAT_signal"/>
</dbReference>
<keyword evidence="1" id="KW-0224">Dipeptidase</keyword>
<organism evidence="1 2">
    <name type="scientific">Rhizobium alvei</name>
    <dbReference type="NCBI Taxonomy" id="1132659"/>
    <lineage>
        <taxon>Bacteria</taxon>
        <taxon>Pseudomonadati</taxon>
        <taxon>Pseudomonadota</taxon>
        <taxon>Alphaproteobacteria</taxon>
        <taxon>Hyphomicrobiales</taxon>
        <taxon>Rhizobiaceae</taxon>
        <taxon>Rhizobium/Agrobacterium group</taxon>
        <taxon>Rhizobium</taxon>
    </lineage>
</organism>
<gene>
    <name evidence="1" type="ORF">Q4481_00375</name>
</gene>
<dbReference type="SUPFAM" id="SSF51556">
    <property type="entry name" value="Metallo-dependent hydrolases"/>
    <property type="match status" value="1"/>
</dbReference>
<dbReference type="PANTHER" id="PTHR10443">
    <property type="entry name" value="MICROSOMAL DIPEPTIDASE"/>
    <property type="match status" value="1"/>
</dbReference>
<keyword evidence="1" id="KW-0645">Protease</keyword>
<dbReference type="Proteomes" id="UP001174932">
    <property type="component" value="Unassembled WGS sequence"/>
</dbReference>
<dbReference type="PROSITE" id="PS51318">
    <property type="entry name" value="TAT"/>
    <property type="match status" value="1"/>
</dbReference>
<accession>A0ABT8YF90</accession>
<dbReference type="PANTHER" id="PTHR10443:SF12">
    <property type="entry name" value="DIPEPTIDASE"/>
    <property type="match status" value="1"/>
</dbReference>
<protein>
    <submittedName>
        <fullName evidence="1">Membrane dipeptidase</fullName>
        <ecNumber evidence="1">3.4.13.-</ecNumber>
    </submittedName>
</protein>
<proteinExistence type="predicted"/>
<keyword evidence="1" id="KW-0378">Hydrolase</keyword>
<dbReference type="Gene3D" id="3.20.20.140">
    <property type="entry name" value="Metal-dependent hydrolases"/>
    <property type="match status" value="1"/>
</dbReference>
<keyword evidence="2" id="KW-1185">Reference proteome</keyword>
<evidence type="ECO:0000313" key="1">
    <source>
        <dbReference type="EMBL" id="MDO6962386.1"/>
    </source>
</evidence>
<dbReference type="EC" id="3.4.13.-" evidence="1"/>